<reference evidence="2 3" key="1">
    <citation type="journal article" date="2015" name="Mol. Plant Microbe Interact.">
        <title>Comparative Genomic Analysis of Pseudomonas chlororaphis PCL1606 Reveals New Insight into Antifungal Compounds Involved in Biocontrol.</title>
        <authorList>
            <person name="Calderon C.E."/>
            <person name="Ramos C."/>
            <person name="de Vicente A."/>
            <person name="Cazorla F.M."/>
        </authorList>
    </citation>
    <scope>NUCLEOTIDE SEQUENCE [LARGE SCALE GENOMIC DNA]</scope>
    <source>
        <strain evidence="2 3">PCL1606</strain>
    </source>
</reference>
<sequence>MRGDEDTEPHAKDPPDHRHDGELADYLIVISSRTDCCAHSKVPRFGCFIGVKIGRKYGESRGSLQRAMTWVNAFKS</sequence>
<proteinExistence type="predicted"/>
<feature type="region of interest" description="Disordered" evidence="1">
    <location>
        <begin position="1"/>
        <end position="20"/>
    </location>
</feature>
<evidence type="ECO:0000313" key="2">
    <source>
        <dbReference type="EMBL" id="AKA25564.1"/>
    </source>
</evidence>
<organism evidence="2 3">
    <name type="scientific">Pseudomonas chlororaphis</name>
    <dbReference type="NCBI Taxonomy" id="587753"/>
    <lineage>
        <taxon>Bacteria</taxon>
        <taxon>Pseudomonadati</taxon>
        <taxon>Pseudomonadota</taxon>
        <taxon>Gammaproteobacteria</taxon>
        <taxon>Pseudomonadales</taxon>
        <taxon>Pseudomonadaceae</taxon>
        <taxon>Pseudomonas</taxon>
    </lineage>
</organism>
<dbReference type="AlphaFoldDB" id="A0A0D5Y3J8"/>
<dbReference type="Proteomes" id="UP000032748">
    <property type="component" value="Chromosome"/>
</dbReference>
<evidence type="ECO:0000256" key="1">
    <source>
        <dbReference type="SAM" id="MobiDB-lite"/>
    </source>
</evidence>
<name>A0A0D5Y3J8_9PSED</name>
<gene>
    <name evidence="2" type="ORF">PCL1606_41160</name>
</gene>
<evidence type="ECO:0000313" key="3">
    <source>
        <dbReference type="Proteomes" id="UP000032748"/>
    </source>
</evidence>
<dbReference type="KEGG" id="pcz:PCL1606_41160"/>
<protein>
    <submittedName>
        <fullName evidence="2">Uncharacterized protein</fullName>
    </submittedName>
</protein>
<dbReference type="EMBL" id="CP011110">
    <property type="protein sequence ID" value="AKA25564.1"/>
    <property type="molecule type" value="Genomic_DNA"/>
</dbReference>
<accession>A0A0D5Y3J8</accession>